<proteinExistence type="predicted"/>
<dbReference type="Pfam" id="PF10944">
    <property type="entry name" value="DUF2630"/>
    <property type="match status" value="1"/>
</dbReference>
<feature type="compositionally biased region" description="Polar residues" evidence="1">
    <location>
        <begin position="47"/>
        <end position="56"/>
    </location>
</feature>
<keyword evidence="3" id="KW-1185">Reference proteome</keyword>
<organism evidence="2 3">
    <name type="scientific">Prauserella marina</name>
    <dbReference type="NCBI Taxonomy" id="530584"/>
    <lineage>
        <taxon>Bacteria</taxon>
        <taxon>Bacillati</taxon>
        <taxon>Actinomycetota</taxon>
        <taxon>Actinomycetes</taxon>
        <taxon>Pseudonocardiales</taxon>
        <taxon>Pseudonocardiaceae</taxon>
        <taxon>Prauserella</taxon>
    </lineage>
</organism>
<sequence length="143" mass="15391">MAAQDGQERNTGPGSKAPPDPGARRTPNAPGAVDAPGSVGNPGSVGTPHNSDTPSAPHNPGNPGDPDNPIARIDELITEEHELRSRATGKGLTDEDRTRLRDIEQRLDQCWDLLRQRRARAEFGENPGDATVRPVSEVESYRQ</sequence>
<dbReference type="Proteomes" id="UP000199494">
    <property type="component" value="Unassembled WGS sequence"/>
</dbReference>
<dbReference type="EMBL" id="FMZE01000003">
    <property type="protein sequence ID" value="SDC74415.1"/>
    <property type="molecule type" value="Genomic_DNA"/>
</dbReference>
<accession>A0A1G6P4S6</accession>
<gene>
    <name evidence="2" type="ORF">SAMN05421630_103454</name>
</gene>
<reference evidence="2 3" key="1">
    <citation type="submission" date="2016-10" db="EMBL/GenBank/DDBJ databases">
        <authorList>
            <person name="de Groot N.N."/>
        </authorList>
    </citation>
    <scope>NUCLEOTIDE SEQUENCE [LARGE SCALE GENOMIC DNA]</scope>
    <source>
        <strain evidence="2 3">CGMCC 4.5506</strain>
    </source>
</reference>
<name>A0A1G6P4S6_9PSEU</name>
<dbReference type="OrthoDB" id="7376174at2"/>
<feature type="region of interest" description="Disordered" evidence="1">
    <location>
        <begin position="1"/>
        <end position="72"/>
    </location>
</feature>
<evidence type="ECO:0000313" key="3">
    <source>
        <dbReference type="Proteomes" id="UP000199494"/>
    </source>
</evidence>
<dbReference type="AlphaFoldDB" id="A0A1G6P4S6"/>
<evidence type="ECO:0000256" key="1">
    <source>
        <dbReference type="SAM" id="MobiDB-lite"/>
    </source>
</evidence>
<evidence type="ECO:0000313" key="2">
    <source>
        <dbReference type="EMBL" id="SDC74415.1"/>
    </source>
</evidence>
<feature type="compositionally biased region" description="Low complexity" evidence="1">
    <location>
        <begin position="59"/>
        <end position="69"/>
    </location>
</feature>
<protein>
    <submittedName>
        <fullName evidence="2">Uncharacterized protein</fullName>
    </submittedName>
</protein>
<dbReference type="InterPro" id="IPR020311">
    <property type="entry name" value="Uncharacterised_Rv0898c"/>
</dbReference>
<dbReference type="STRING" id="530584.SAMN05421630_103454"/>